<feature type="compositionally biased region" description="Basic residues" evidence="1">
    <location>
        <begin position="61"/>
        <end position="70"/>
    </location>
</feature>
<evidence type="ECO:0000313" key="2">
    <source>
        <dbReference type="EMBL" id="GMR56409.1"/>
    </source>
</evidence>
<proteinExistence type="predicted"/>
<evidence type="ECO:0000313" key="3">
    <source>
        <dbReference type="Proteomes" id="UP001328107"/>
    </source>
</evidence>
<sequence>GDSQVSTKKNGESAKVLPKGGRGAPRKYSRSSNTNTASKKKRNITFVNVSDESEDEPSRTGSKRPKVKKR</sequence>
<name>A0AAN5D6A9_9BILA</name>
<accession>A0AAN5D6A9</accession>
<feature type="region of interest" description="Disordered" evidence="1">
    <location>
        <begin position="1"/>
        <end position="70"/>
    </location>
</feature>
<feature type="non-terminal residue" evidence="2">
    <location>
        <position position="70"/>
    </location>
</feature>
<organism evidence="2 3">
    <name type="scientific">Pristionchus mayeri</name>
    <dbReference type="NCBI Taxonomy" id="1317129"/>
    <lineage>
        <taxon>Eukaryota</taxon>
        <taxon>Metazoa</taxon>
        <taxon>Ecdysozoa</taxon>
        <taxon>Nematoda</taxon>
        <taxon>Chromadorea</taxon>
        <taxon>Rhabditida</taxon>
        <taxon>Rhabditina</taxon>
        <taxon>Diplogasteromorpha</taxon>
        <taxon>Diplogasteroidea</taxon>
        <taxon>Neodiplogasteridae</taxon>
        <taxon>Pristionchus</taxon>
    </lineage>
</organism>
<dbReference type="AlphaFoldDB" id="A0AAN5D6A9"/>
<dbReference type="EMBL" id="BTRK01000005">
    <property type="protein sequence ID" value="GMR56409.1"/>
    <property type="molecule type" value="Genomic_DNA"/>
</dbReference>
<gene>
    <name evidence="2" type="ORF">PMAYCL1PPCAC_26604</name>
</gene>
<dbReference type="Proteomes" id="UP001328107">
    <property type="component" value="Unassembled WGS sequence"/>
</dbReference>
<protein>
    <submittedName>
        <fullName evidence="2">Uncharacterized protein</fullName>
    </submittedName>
</protein>
<reference evidence="3" key="1">
    <citation type="submission" date="2022-10" db="EMBL/GenBank/DDBJ databases">
        <title>Genome assembly of Pristionchus species.</title>
        <authorList>
            <person name="Yoshida K."/>
            <person name="Sommer R.J."/>
        </authorList>
    </citation>
    <scope>NUCLEOTIDE SEQUENCE [LARGE SCALE GENOMIC DNA]</scope>
    <source>
        <strain evidence="3">RS5460</strain>
    </source>
</reference>
<evidence type="ECO:0000256" key="1">
    <source>
        <dbReference type="SAM" id="MobiDB-lite"/>
    </source>
</evidence>
<keyword evidence="3" id="KW-1185">Reference proteome</keyword>
<comment type="caution">
    <text evidence="2">The sequence shown here is derived from an EMBL/GenBank/DDBJ whole genome shotgun (WGS) entry which is preliminary data.</text>
</comment>
<feature type="non-terminal residue" evidence="2">
    <location>
        <position position="1"/>
    </location>
</feature>